<dbReference type="OMA" id="PRRTICK"/>
<dbReference type="Pfam" id="PF07686">
    <property type="entry name" value="V-set"/>
    <property type="match status" value="1"/>
</dbReference>
<keyword evidence="1 4" id="KW-0732">Signal</keyword>
<dbReference type="InterPro" id="IPR013106">
    <property type="entry name" value="Ig_V-set"/>
</dbReference>
<dbReference type="SUPFAM" id="SSF48726">
    <property type="entry name" value="Immunoglobulin"/>
    <property type="match status" value="1"/>
</dbReference>
<dbReference type="GO" id="GO:0005886">
    <property type="term" value="C:plasma membrane"/>
    <property type="evidence" value="ECO:0007669"/>
    <property type="project" value="TreeGrafter"/>
</dbReference>
<dbReference type="Ensembl" id="ENSEAST00005014582.1">
    <property type="protein sequence ID" value="ENSEASP00005013424.1"/>
    <property type="gene ID" value="ENSEASG00005009369.1"/>
</dbReference>
<dbReference type="GO" id="GO:0002376">
    <property type="term" value="P:immune system process"/>
    <property type="evidence" value="ECO:0007669"/>
    <property type="project" value="UniProtKB-KW"/>
</dbReference>
<name>A0A8C4LKM3_EQUAS</name>
<sequence length="167" mass="18456">MLVLLLLLGPSLGLGALVFQHPSRAICKNGTSVKIECHPQGLQLPTVFWYRQLPKQGLTLIATSNKGSKATYEEGFDEAKFPINYHNETFSTLTVTSAHPADSSLYFCSASDIARDRDQRLKQEPLQQPPSPPTKPMEPCGRRKTTAPLIETSVNICVSAYVNRENI</sequence>
<dbReference type="AlphaFoldDB" id="A0A8C4LKM3"/>
<feature type="domain" description="Ig-like" evidence="5">
    <location>
        <begin position="10"/>
        <end position="127"/>
    </location>
</feature>
<organism evidence="6">
    <name type="scientific">Equus asinus asinus</name>
    <dbReference type="NCBI Taxonomy" id="83772"/>
    <lineage>
        <taxon>Eukaryota</taxon>
        <taxon>Metazoa</taxon>
        <taxon>Chordata</taxon>
        <taxon>Craniata</taxon>
        <taxon>Vertebrata</taxon>
        <taxon>Euteleostomi</taxon>
        <taxon>Mammalia</taxon>
        <taxon>Eutheria</taxon>
        <taxon>Laurasiatheria</taxon>
        <taxon>Perissodactyla</taxon>
        <taxon>Equidae</taxon>
        <taxon>Equus</taxon>
    </lineage>
</organism>
<dbReference type="InterPro" id="IPR036179">
    <property type="entry name" value="Ig-like_dom_sf"/>
</dbReference>
<evidence type="ECO:0000256" key="3">
    <source>
        <dbReference type="SAM" id="MobiDB-lite"/>
    </source>
</evidence>
<dbReference type="InterPro" id="IPR050413">
    <property type="entry name" value="TCR_beta_variable"/>
</dbReference>
<accession>A0A8C4LKM3</accession>
<evidence type="ECO:0000256" key="2">
    <source>
        <dbReference type="ARBA" id="ARBA00022859"/>
    </source>
</evidence>
<feature type="region of interest" description="Disordered" evidence="3">
    <location>
        <begin position="122"/>
        <end position="145"/>
    </location>
</feature>
<keyword evidence="2" id="KW-0391">Immunity</keyword>
<dbReference type="PROSITE" id="PS50835">
    <property type="entry name" value="IG_LIKE"/>
    <property type="match status" value="1"/>
</dbReference>
<dbReference type="InterPro" id="IPR013783">
    <property type="entry name" value="Ig-like_fold"/>
</dbReference>
<dbReference type="PANTHER" id="PTHR23268:SF11">
    <property type="entry name" value="T CELL RECEPTOR BETA VARIABLE 20-1"/>
    <property type="match status" value="1"/>
</dbReference>
<dbReference type="InterPro" id="IPR007110">
    <property type="entry name" value="Ig-like_dom"/>
</dbReference>
<evidence type="ECO:0000259" key="5">
    <source>
        <dbReference type="PROSITE" id="PS50835"/>
    </source>
</evidence>
<dbReference type="GO" id="GO:0007166">
    <property type="term" value="P:cell surface receptor signaling pathway"/>
    <property type="evidence" value="ECO:0007669"/>
    <property type="project" value="TreeGrafter"/>
</dbReference>
<feature type="chain" id="PRO_5034311222" description="Ig-like domain-containing protein" evidence="4">
    <location>
        <begin position="16"/>
        <end position="167"/>
    </location>
</feature>
<dbReference type="Gene3D" id="2.60.40.10">
    <property type="entry name" value="Immunoglobulins"/>
    <property type="match status" value="1"/>
</dbReference>
<evidence type="ECO:0000256" key="1">
    <source>
        <dbReference type="ARBA" id="ARBA00022729"/>
    </source>
</evidence>
<proteinExistence type="predicted"/>
<feature type="signal peptide" evidence="4">
    <location>
        <begin position="1"/>
        <end position="15"/>
    </location>
</feature>
<reference evidence="6" key="1">
    <citation type="submission" date="2023-03" db="UniProtKB">
        <authorList>
            <consortium name="Ensembl"/>
        </authorList>
    </citation>
    <scope>IDENTIFICATION</scope>
</reference>
<evidence type="ECO:0000313" key="6">
    <source>
        <dbReference type="Ensembl" id="ENSEASP00005013424.1"/>
    </source>
</evidence>
<dbReference type="PANTHER" id="PTHR23268">
    <property type="entry name" value="T-CELL RECEPTOR BETA CHAIN"/>
    <property type="match status" value="1"/>
</dbReference>
<feature type="compositionally biased region" description="Pro residues" evidence="3">
    <location>
        <begin position="127"/>
        <end position="136"/>
    </location>
</feature>
<evidence type="ECO:0000256" key="4">
    <source>
        <dbReference type="SAM" id="SignalP"/>
    </source>
</evidence>
<protein>
    <recommendedName>
        <fullName evidence="5">Ig-like domain-containing protein</fullName>
    </recommendedName>
</protein>